<keyword evidence="3" id="KW-0813">Transport</keyword>
<evidence type="ECO:0000259" key="6">
    <source>
        <dbReference type="PROSITE" id="PS51350"/>
    </source>
</evidence>
<gene>
    <name evidence="7" type="primary">ptsH_2</name>
    <name evidence="7" type="ORF">DSM106044_02478</name>
</gene>
<dbReference type="SUPFAM" id="SSF55594">
    <property type="entry name" value="HPr-like"/>
    <property type="match status" value="1"/>
</dbReference>
<evidence type="ECO:0000313" key="8">
    <source>
        <dbReference type="Proteomes" id="UP000306509"/>
    </source>
</evidence>
<dbReference type="Proteomes" id="UP000306509">
    <property type="component" value="Unassembled WGS sequence"/>
</dbReference>
<evidence type="ECO:0000256" key="3">
    <source>
        <dbReference type="ARBA" id="ARBA00022448"/>
    </source>
</evidence>
<dbReference type="PROSITE" id="PS51350">
    <property type="entry name" value="PTS_HPR_DOM"/>
    <property type="match status" value="1"/>
</dbReference>
<evidence type="ECO:0000256" key="5">
    <source>
        <dbReference type="ARBA" id="ARBA00033055"/>
    </source>
</evidence>
<dbReference type="EMBL" id="QGQD01000051">
    <property type="protein sequence ID" value="TLD00646.1"/>
    <property type="molecule type" value="Genomic_DNA"/>
</dbReference>
<evidence type="ECO:0000256" key="4">
    <source>
        <dbReference type="ARBA" id="ARBA00022597"/>
    </source>
</evidence>
<name>A0A4U8QG05_9FIRM</name>
<organism evidence="7 8">
    <name type="scientific">Robinsoniella peoriensis</name>
    <dbReference type="NCBI Taxonomy" id="180332"/>
    <lineage>
        <taxon>Bacteria</taxon>
        <taxon>Bacillati</taxon>
        <taxon>Bacillota</taxon>
        <taxon>Clostridia</taxon>
        <taxon>Lachnospirales</taxon>
        <taxon>Lachnospiraceae</taxon>
        <taxon>Robinsoniella</taxon>
    </lineage>
</organism>
<dbReference type="NCBIfam" id="TIGR01003">
    <property type="entry name" value="PTS_HPr_family"/>
    <property type="match status" value="1"/>
</dbReference>
<accession>A0A4U8QG05</accession>
<dbReference type="InterPro" id="IPR035895">
    <property type="entry name" value="HPr-like_sf"/>
</dbReference>
<dbReference type="InterPro" id="IPR001020">
    <property type="entry name" value="PTS_HPr_His_P_site"/>
</dbReference>
<dbReference type="AlphaFoldDB" id="A0A4U8QG05"/>
<dbReference type="CDD" id="cd00367">
    <property type="entry name" value="PTS-HPr_like"/>
    <property type="match status" value="1"/>
</dbReference>
<keyword evidence="4" id="KW-0762">Sugar transport</keyword>
<dbReference type="Gene3D" id="3.30.1340.10">
    <property type="entry name" value="HPr-like"/>
    <property type="match status" value="1"/>
</dbReference>
<dbReference type="PRINTS" id="PR00107">
    <property type="entry name" value="PHOSPHOCPHPR"/>
</dbReference>
<dbReference type="PANTHER" id="PTHR33705">
    <property type="entry name" value="PHOSPHOCARRIER PROTEIN HPR"/>
    <property type="match status" value="1"/>
</dbReference>
<dbReference type="InterPro" id="IPR000032">
    <property type="entry name" value="HPr-like"/>
</dbReference>
<reference evidence="7 8" key="1">
    <citation type="journal article" date="2019" name="Anaerobe">
        <title>Detection of Robinsoniella peoriensis in multiple bone samples of a trauma patient.</title>
        <authorList>
            <person name="Schrottner P."/>
            <person name="Hartwich K."/>
            <person name="Bunk B."/>
            <person name="Schober I."/>
            <person name="Helbig S."/>
            <person name="Rudolph W.W."/>
            <person name="Gunzer F."/>
        </authorList>
    </citation>
    <scope>NUCLEOTIDE SEQUENCE [LARGE SCALE GENOMIC DNA]</scope>
    <source>
        <strain evidence="7 8">DSM 106044</strain>
    </source>
</reference>
<dbReference type="RefSeq" id="WP_044289696.1">
    <property type="nucleotide sequence ID" value="NZ_CAUSDN010000012.1"/>
</dbReference>
<dbReference type="STRING" id="180332.GCA_000797495_05020"/>
<evidence type="ECO:0000256" key="1">
    <source>
        <dbReference type="ARBA" id="ARBA00003681"/>
    </source>
</evidence>
<dbReference type="GO" id="GO:0016740">
    <property type="term" value="F:transferase activity"/>
    <property type="evidence" value="ECO:0007669"/>
    <property type="project" value="UniProtKB-KW"/>
</dbReference>
<comment type="caution">
    <text evidence="7">The sequence shown here is derived from an EMBL/GenBank/DDBJ whole genome shotgun (WGS) entry which is preliminary data.</text>
</comment>
<dbReference type="PANTHER" id="PTHR33705:SF1">
    <property type="entry name" value="PHOSPHOCARRIER PROTEIN HPR"/>
    <property type="match status" value="1"/>
</dbReference>
<protein>
    <recommendedName>
        <fullName evidence="2">Phosphocarrier protein HPr</fullName>
    </recommendedName>
    <alternativeName>
        <fullName evidence="5">Histidine-containing protein</fullName>
    </alternativeName>
</protein>
<comment type="function">
    <text evidence="1">General (non sugar-specific) component of the phosphoenolpyruvate-dependent sugar phosphotransferase system (sugar PTS). This major carbohydrate active-transport system catalyzes the phosphorylation of incoming sugar substrates concomitantly with their translocation across the cell membrane. The phosphoryl group from phosphoenolpyruvate (PEP) is transferred to the phosphoryl carrier protein HPr by enzyme I. Phospho-HPr then transfers it to the PTS EIIA domain.</text>
</comment>
<evidence type="ECO:0000256" key="2">
    <source>
        <dbReference type="ARBA" id="ARBA00020422"/>
    </source>
</evidence>
<proteinExistence type="predicted"/>
<dbReference type="InterPro" id="IPR050399">
    <property type="entry name" value="HPr"/>
</dbReference>
<dbReference type="Pfam" id="PF00381">
    <property type="entry name" value="PTS-HPr"/>
    <property type="match status" value="1"/>
</dbReference>
<keyword evidence="7" id="KW-0808">Transferase</keyword>
<evidence type="ECO:0000313" key="7">
    <source>
        <dbReference type="EMBL" id="TLD00646.1"/>
    </source>
</evidence>
<keyword evidence="8" id="KW-1185">Reference proteome</keyword>
<sequence length="82" mass="9191">MREFGYEINDLLGLHARPASRVYMEARKYECKIEALCGNKKADCKSLLELMGLGAKYGSQILFRFDGADEEAAFAGLQKLLL</sequence>
<dbReference type="PROSITE" id="PS00369">
    <property type="entry name" value="PTS_HPR_HIS"/>
    <property type="match status" value="1"/>
</dbReference>
<feature type="domain" description="HPr" evidence="6">
    <location>
        <begin position="1"/>
        <end position="82"/>
    </location>
</feature>